<organism evidence="6 7">
    <name type="scientific">Pseudomonas rhodesiae</name>
    <dbReference type="NCBI Taxonomy" id="76760"/>
    <lineage>
        <taxon>Bacteria</taxon>
        <taxon>Pseudomonadati</taxon>
        <taxon>Pseudomonadota</taxon>
        <taxon>Gammaproteobacteria</taxon>
        <taxon>Pseudomonadales</taxon>
        <taxon>Pseudomonadaceae</taxon>
        <taxon>Pseudomonas</taxon>
    </lineage>
</organism>
<sequence>MLCRCTIELPKGAPRASRILIPRDELLNWEQADQLLSRADAQANELIRQAEKKCEVLLETASLEVWQRADAQFKQWAHERQMMCESLERYATSLTNQAIRCLLDEAVPPQRLSALIKQLLASQVQEVDATLLCHPDEYEEMKQCLANYKATFWKLQPDETIPTQTIVLHTDEGDFRISWRSMLDTFFNPGK</sequence>
<keyword evidence="4" id="KW-0653">Protein transport</keyword>
<proteinExistence type="inferred from homology"/>
<evidence type="ECO:0000256" key="5">
    <source>
        <dbReference type="ARBA" id="ARBA00024335"/>
    </source>
</evidence>
<protein>
    <submittedName>
        <fullName evidence="6">Type III secretion system stator protein SctL</fullName>
    </submittedName>
</protein>
<evidence type="ECO:0000256" key="4">
    <source>
        <dbReference type="ARBA" id="ARBA00022927"/>
    </source>
</evidence>
<gene>
    <name evidence="6" type="primary">sctL</name>
    <name evidence="6" type="ORF">YA0853_27350</name>
</gene>
<dbReference type="GO" id="GO:0005737">
    <property type="term" value="C:cytoplasm"/>
    <property type="evidence" value="ECO:0007669"/>
    <property type="project" value="UniProtKB-SubCell"/>
</dbReference>
<dbReference type="InterPro" id="IPR009335">
    <property type="entry name" value="T3SS_HrpE/ATPase_suE"/>
</dbReference>
<comment type="subcellular location">
    <subcellularLocation>
        <location evidence="1">Cytoplasm</location>
    </subcellularLocation>
</comment>
<evidence type="ECO:0000313" key="6">
    <source>
        <dbReference type="EMBL" id="MBI6627337.1"/>
    </source>
</evidence>
<comment type="caution">
    <text evidence="6">The sequence shown here is derived from an EMBL/GenBank/DDBJ whole genome shotgun (WGS) entry which is preliminary data.</text>
</comment>
<comment type="similarity">
    <text evidence="5">Belongs to the SctL stator family.</text>
</comment>
<dbReference type="AlphaFoldDB" id="A0A8I1E9D0"/>
<evidence type="ECO:0000313" key="7">
    <source>
        <dbReference type="Proteomes" id="UP000645865"/>
    </source>
</evidence>
<dbReference type="NCBIfam" id="TIGR02499">
    <property type="entry name" value="HrpE_YscL_not"/>
    <property type="match status" value="1"/>
</dbReference>
<reference evidence="6" key="1">
    <citation type="submission" date="2020-12" db="EMBL/GenBank/DDBJ databases">
        <title>Comparative genomic insights into the epidemiology and virulence of plant pathogenic Pseudomonads from Turkey.</title>
        <authorList>
            <person name="Dillon M."/>
            <person name="Ruiz-Bedoya T."/>
            <person name="Bendalovic-Torma C."/>
            <person name="Guttman K.M."/>
            <person name="Kwak H."/>
            <person name="Middleton M.A."/>
            <person name="Wang P.W."/>
            <person name="Horuz S."/>
            <person name="Aysan Y."/>
            <person name="Guttman D.S."/>
        </authorList>
    </citation>
    <scope>NUCLEOTIDE SEQUENCE</scope>
    <source>
        <strain evidence="6">S5_IA_3a</strain>
    </source>
</reference>
<keyword evidence="2" id="KW-0813">Transport</keyword>
<name>A0A8I1E9D0_9PSED</name>
<dbReference type="Pfam" id="PF06188">
    <property type="entry name" value="HrpE"/>
    <property type="match status" value="1"/>
</dbReference>
<dbReference type="RefSeq" id="WP_169903775.1">
    <property type="nucleotide sequence ID" value="NZ_JAAQXE010000021.1"/>
</dbReference>
<evidence type="ECO:0000256" key="1">
    <source>
        <dbReference type="ARBA" id="ARBA00004496"/>
    </source>
</evidence>
<dbReference type="InterPro" id="IPR012842">
    <property type="entry name" value="T3SS_SctL/SctL2"/>
</dbReference>
<dbReference type="EMBL" id="JAEILH010000048">
    <property type="protein sequence ID" value="MBI6627337.1"/>
    <property type="molecule type" value="Genomic_DNA"/>
</dbReference>
<dbReference type="Proteomes" id="UP000645865">
    <property type="component" value="Unassembled WGS sequence"/>
</dbReference>
<evidence type="ECO:0000256" key="2">
    <source>
        <dbReference type="ARBA" id="ARBA00022448"/>
    </source>
</evidence>
<dbReference type="GO" id="GO:0030254">
    <property type="term" value="P:protein secretion by the type III secretion system"/>
    <property type="evidence" value="ECO:0007669"/>
    <property type="project" value="InterPro"/>
</dbReference>
<keyword evidence="3" id="KW-0963">Cytoplasm</keyword>
<evidence type="ECO:0000256" key="3">
    <source>
        <dbReference type="ARBA" id="ARBA00022490"/>
    </source>
</evidence>
<accession>A0A8I1E9D0</accession>